<organism evidence="1 2">
    <name type="scientific">Permianibacter aggregans</name>
    <dbReference type="NCBI Taxonomy" id="1510150"/>
    <lineage>
        <taxon>Bacteria</taxon>
        <taxon>Pseudomonadati</taxon>
        <taxon>Pseudomonadota</taxon>
        <taxon>Gammaproteobacteria</taxon>
        <taxon>Pseudomonadales</taxon>
        <taxon>Pseudomonadaceae</taxon>
        <taxon>Permianibacter</taxon>
    </lineage>
</organism>
<proteinExistence type="predicted"/>
<comment type="caution">
    <text evidence="1">The sequence shown here is derived from an EMBL/GenBank/DDBJ whole genome shotgun (WGS) entry which is preliminary data.</text>
</comment>
<keyword evidence="2" id="KW-1185">Reference proteome</keyword>
<sequence>MQFRNSFCGVPILVETSIRISPSPLSRFDQKGKGDHALPAALAQGRGMVSLCGISKRSWSGPWEGSSLLVLRFVSLSQGAVISSRKAKRRRIRFRSRLKLWLTRYSSRLIRLLMRSRRNSFGSQLTRKSSTGARRVGAPNWKLWSHVEPSSTKLRCYAERAVLREHVARRTMKSAAGFSPVKIAPRCAPTRRRHPPSGAPLWIGAPKPKSFATQCAEAQLRCRSRVSRVWSLPLP</sequence>
<reference evidence="1 2" key="1">
    <citation type="submission" date="2019-03" db="EMBL/GenBank/DDBJ databases">
        <title>Genomic Encyclopedia of Type Strains, Phase IV (KMG-IV): sequencing the most valuable type-strain genomes for metagenomic binning, comparative biology and taxonomic classification.</title>
        <authorList>
            <person name="Goeker M."/>
        </authorList>
    </citation>
    <scope>NUCLEOTIDE SEQUENCE [LARGE SCALE GENOMIC DNA]</scope>
    <source>
        <strain evidence="1 2">DSM 103792</strain>
    </source>
</reference>
<evidence type="ECO:0000313" key="1">
    <source>
        <dbReference type="EMBL" id="TDQ49031.1"/>
    </source>
</evidence>
<evidence type="ECO:0000313" key="2">
    <source>
        <dbReference type="Proteomes" id="UP000295375"/>
    </source>
</evidence>
<dbReference type="EMBL" id="SNYM01000005">
    <property type="protein sequence ID" value="TDQ49031.1"/>
    <property type="molecule type" value="Genomic_DNA"/>
</dbReference>
<protein>
    <submittedName>
        <fullName evidence="1">Uncharacterized protein</fullName>
    </submittedName>
</protein>
<dbReference type="Proteomes" id="UP000295375">
    <property type="component" value="Unassembled WGS sequence"/>
</dbReference>
<accession>A0A4R6UPU7</accession>
<dbReference type="AlphaFoldDB" id="A0A4R6UPU7"/>
<name>A0A4R6UPU7_9GAMM</name>
<gene>
    <name evidence="1" type="ORF">EV696_1055</name>
</gene>